<feature type="region of interest" description="Disordered" evidence="1">
    <location>
        <begin position="1"/>
        <end position="36"/>
    </location>
</feature>
<dbReference type="EMBL" id="FOQC01000054">
    <property type="protein sequence ID" value="SFI12236.1"/>
    <property type="molecule type" value="Genomic_DNA"/>
</dbReference>
<dbReference type="RefSeq" id="WP_086989222.1">
    <property type="nucleotide sequence ID" value="NZ_FJMZ01000019.1"/>
</dbReference>
<evidence type="ECO:0000313" key="4">
    <source>
        <dbReference type="EMBL" id="SFI12236.1"/>
    </source>
</evidence>
<dbReference type="EMBL" id="JAAZCD010000249">
    <property type="protein sequence ID" value="NLD32800.1"/>
    <property type="molecule type" value="Genomic_DNA"/>
</dbReference>
<evidence type="ECO:0000313" key="7">
    <source>
        <dbReference type="Proteomes" id="UP000589373"/>
    </source>
</evidence>
<gene>
    <name evidence="2" type="ORF">GX662_11185</name>
    <name evidence="4" type="ORF">SAMN04488507_105416</name>
    <name evidence="3" type="ORF">TFLO_1793</name>
</gene>
<dbReference type="OrthoDB" id="2315017at2"/>
<evidence type="ECO:0000313" key="2">
    <source>
        <dbReference type="EMBL" id="NLD32800.1"/>
    </source>
</evidence>
<evidence type="ECO:0000256" key="1">
    <source>
        <dbReference type="SAM" id="MobiDB-lite"/>
    </source>
</evidence>
<proteinExistence type="predicted"/>
<dbReference type="AlphaFoldDB" id="A0A181ZN56"/>
<sequence length="59" mass="6540">MRIDQKDLHKPGTDNLPPGVYKEVGPRGGKITGSKEVHIVEGHRLPPTNKAGNKWIKKD</sequence>
<reference evidence="4 6" key="2">
    <citation type="submission" date="2016-10" db="EMBL/GenBank/DDBJ databases">
        <authorList>
            <person name="Varghese N."/>
            <person name="Submissions S."/>
        </authorList>
    </citation>
    <scope>NUCLEOTIDE SEQUENCE [LARGE SCALE GENOMIC DNA]</scope>
    <source>
        <strain evidence="4 6">DSM 2094</strain>
    </source>
</reference>
<dbReference type="Proteomes" id="UP000589373">
    <property type="component" value="Unassembled WGS sequence"/>
</dbReference>
<accession>A0A181ZN56</accession>
<reference evidence="3 5" key="1">
    <citation type="submission" date="2016-02" db="EMBL/GenBank/DDBJ databases">
        <authorList>
            <person name="Strepis N."/>
        </authorList>
    </citation>
    <scope>NUCLEOTIDE SEQUENCE [LARGE SCALE GENOMIC DNA]</scope>
    <source>
        <strain evidence="3">Trichococcus flocculiformis</strain>
    </source>
</reference>
<keyword evidence="5" id="KW-1185">Reference proteome</keyword>
<name>A0A181ZN56_9LACT</name>
<dbReference type="EMBL" id="FJMZ01000019">
    <property type="protein sequence ID" value="SBO15772.1"/>
    <property type="molecule type" value="Genomic_DNA"/>
</dbReference>
<dbReference type="Proteomes" id="UP000195947">
    <property type="component" value="Unassembled WGS sequence"/>
</dbReference>
<feature type="compositionally biased region" description="Basic and acidic residues" evidence="1">
    <location>
        <begin position="1"/>
        <end position="12"/>
    </location>
</feature>
<reference evidence="2 7" key="3">
    <citation type="journal article" date="2020" name="Biotechnol. Biofuels">
        <title>New insights from the biogas microbiome by comprehensive genome-resolved metagenomics of nearly 1600 species originating from multiple anaerobic digesters.</title>
        <authorList>
            <person name="Campanaro S."/>
            <person name="Treu L."/>
            <person name="Rodriguez-R L.M."/>
            <person name="Kovalovszki A."/>
            <person name="Ziels R.M."/>
            <person name="Maus I."/>
            <person name="Zhu X."/>
            <person name="Kougias P.G."/>
            <person name="Basile A."/>
            <person name="Luo G."/>
            <person name="Schluter A."/>
            <person name="Konstantinidis K.T."/>
            <person name="Angelidaki I."/>
        </authorList>
    </citation>
    <scope>NUCLEOTIDE SEQUENCE [LARGE SCALE GENOMIC DNA]</scope>
    <source>
        <strain evidence="2">AS07pgkLD_105</strain>
    </source>
</reference>
<evidence type="ECO:0000313" key="6">
    <source>
        <dbReference type="Proteomes" id="UP000199686"/>
    </source>
</evidence>
<comment type="caution">
    <text evidence="4">The sequence shown here is derived from an EMBL/GenBank/DDBJ whole genome shotgun (WGS) entry which is preliminary data.</text>
</comment>
<organism evidence="4 6">
    <name type="scientific">Trichococcus flocculiformis</name>
    <dbReference type="NCBI Taxonomy" id="82803"/>
    <lineage>
        <taxon>Bacteria</taxon>
        <taxon>Bacillati</taxon>
        <taxon>Bacillota</taxon>
        <taxon>Bacilli</taxon>
        <taxon>Lactobacillales</taxon>
        <taxon>Carnobacteriaceae</taxon>
        <taxon>Trichococcus</taxon>
    </lineage>
</organism>
<dbReference type="InterPro" id="IPR025549">
    <property type="entry name" value="YjzC"/>
</dbReference>
<evidence type="ECO:0000313" key="5">
    <source>
        <dbReference type="Proteomes" id="UP000195947"/>
    </source>
</evidence>
<dbReference type="Proteomes" id="UP000199686">
    <property type="component" value="Unassembled WGS sequence"/>
</dbReference>
<protein>
    <submittedName>
        <fullName evidence="3">Orf59a cytoplasmic siea-mnt</fullName>
    </submittedName>
    <submittedName>
        <fullName evidence="2">YjzC family protein</fullName>
    </submittedName>
    <submittedName>
        <fullName evidence="4">YjzC-like protein</fullName>
    </submittedName>
</protein>
<dbReference type="Pfam" id="PF14168">
    <property type="entry name" value="YjzC"/>
    <property type="match status" value="1"/>
</dbReference>
<evidence type="ECO:0000313" key="3">
    <source>
        <dbReference type="EMBL" id="SBO15772.1"/>
    </source>
</evidence>